<evidence type="ECO:0000313" key="3">
    <source>
        <dbReference type="Proteomes" id="UP000642284"/>
    </source>
</evidence>
<sequence>GGTSVDKSTDSQGYSSVKVKAGSKAGSVQVRATANGHSADFALRVDVSVTELVKGSGDGQEALEGEQFADPLVTRARNGAGWIAGAKVSYEIVDDGGTGSVFTGGGTSVVKSTDSQGYSHVNVKAGSKAGAVTVKATVNGHSQEFSLTVKAAAATPVEVLTPTEDAPVTTEEVTFTGKGQPGAKINIKSGSGKSICTDIAVDGSGNWTCDSELVLPAGTYTFTATQTVNGSATSDVFTFTRAAFSNATPVEVLTPTEDA</sequence>
<evidence type="ECO:0000256" key="1">
    <source>
        <dbReference type="SAM" id="MobiDB-lite"/>
    </source>
</evidence>
<feature type="non-terminal residue" evidence="2">
    <location>
        <position position="259"/>
    </location>
</feature>
<dbReference type="Proteomes" id="UP000642284">
    <property type="component" value="Unassembled WGS sequence"/>
</dbReference>
<evidence type="ECO:0000313" key="2">
    <source>
        <dbReference type="EMBL" id="MBC9719664.1"/>
    </source>
</evidence>
<reference evidence="2 3" key="1">
    <citation type="submission" date="2020-08" db="EMBL/GenBank/DDBJ databases">
        <title>Genemic of Streptomyces polyaspartic.</title>
        <authorList>
            <person name="Liu W."/>
        </authorList>
    </citation>
    <scope>NUCLEOTIDE SEQUENCE [LARGE SCALE GENOMIC DNA]</scope>
    <source>
        <strain evidence="2 3">TRM66268-LWL</strain>
    </source>
</reference>
<accession>A0ABR7SXY6</accession>
<keyword evidence="3" id="KW-1185">Reference proteome</keyword>
<feature type="non-terminal residue" evidence="2">
    <location>
        <position position="1"/>
    </location>
</feature>
<dbReference type="EMBL" id="JACTVJ010000059">
    <property type="protein sequence ID" value="MBC9719664.1"/>
    <property type="molecule type" value="Genomic_DNA"/>
</dbReference>
<dbReference type="InterPro" id="IPR008964">
    <property type="entry name" value="Invasin/intimin_cell_adhesion"/>
</dbReference>
<comment type="caution">
    <text evidence="2">The sequence shown here is derived from an EMBL/GenBank/DDBJ whole genome shotgun (WGS) entry which is preliminary data.</text>
</comment>
<dbReference type="SUPFAM" id="SSF49373">
    <property type="entry name" value="Invasin/intimin cell-adhesion fragments"/>
    <property type="match status" value="1"/>
</dbReference>
<evidence type="ECO:0008006" key="4">
    <source>
        <dbReference type="Google" id="ProtNLM"/>
    </source>
</evidence>
<dbReference type="InterPro" id="IPR013783">
    <property type="entry name" value="Ig-like_fold"/>
</dbReference>
<organism evidence="2 3">
    <name type="scientific">Streptomyces polyasparticus</name>
    <dbReference type="NCBI Taxonomy" id="2767826"/>
    <lineage>
        <taxon>Bacteria</taxon>
        <taxon>Bacillati</taxon>
        <taxon>Actinomycetota</taxon>
        <taxon>Actinomycetes</taxon>
        <taxon>Kitasatosporales</taxon>
        <taxon>Streptomycetaceae</taxon>
        <taxon>Streptomyces</taxon>
    </lineage>
</organism>
<feature type="region of interest" description="Disordered" evidence="1">
    <location>
        <begin position="1"/>
        <end position="20"/>
    </location>
</feature>
<name>A0ABR7SXY6_9ACTN</name>
<dbReference type="Gene3D" id="2.60.40.10">
    <property type="entry name" value="Immunoglobulins"/>
    <property type="match status" value="1"/>
</dbReference>
<gene>
    <name evidence="2" type="ORF">H9Y04_45110</name>
</gene>
<protein>
    <recommendedName>
        <fullName evidence="4">Bacterial Ig-like domain-containing protein</fullName>
    </recommendedName>
</protein>
<proteinExistence type="predicted"/>